<dbReference type="Pfam" id="PF25588">
    <property type="entry name" value="DUF7934"/>
    <property type="match status" value="1"/>
</dbReference>
<evidence type="ECO:0000313" key="1">
    <source>
        <dbReference type="EMBL" id="HIU91161.1"/>
    </source>
</evidence>
<reference evidence="1" key="1">
    <citation type="submission" date="2020-10" db="EMBL/GenBank/DDBJ databases">
        <authorList>
            <person name="Gilroy R."/>
        </authorList>
    </citation>
    <scope>NUCLEOTIDE SEQUENCE</scope>
    <source>
        <strain evidence="1">ChiHjej12B11-7776</strain>
    </source>
</reference>
<evidence type="ECO:0000313" key="2">
    <source>
        <dbReference type="Proteomes" id="UP000886852"/>
    </source>
</evidence>
<gene>
    <name evidence="1" type="ORF">IAC72_04035</name>
</gene>
<dbReference type="Proteomes" id="UP000886852">
    <property type="component" value="Unassembled WGS sequence"/>
</dbReference>
<proteinExistence type="predicted"/>
<name>A0A9D1MXM8_9BACT</name>
<reference evidence="1" key="2">
    <citation type="journal article" date="2021" name="PeerJ">
        <title>Extensive microbial diversity within the chicken gut microbiome revealed by metagenomics and culture.</title>
        <authorList>
            <person name="Gilroy R."/>
            <person name="Ravi A."/>
            <person name="Getino M."/>
            <person name="Pursley I."/>
            <person name="Horton D.L."/>
            <person name="Alikhan N.F."/>
            <person name="Baker D."/>
            <person name="Gharbi K."/>
            <person name="Hall N."/>
            <person name="Watson M."/>
            <person name="Adriaenssens E.M."/>
            <person name="Foster-Nyarko E."/>
            <person name="Jarju S."/>
            <person name="Secka A."/>
            <person name="Antonio M."/>
            <person name="Oren A."/>
            <person name="Chaudhuri R.R."/>
            <person name="La Ragione R."/>
            <person name="Hildebrand F."/>
            <person name="Pallen M.J."/>
        </authorList>
    </citation>
    <scope>NUCLEOTIDE SEQUENCE</scope>
    <source>
        <strain evidence="1">ChiHjej12B11-7776</strain>
    </source>
</reference>
<dbReference type="EMBL" id="DVOC01000067">
    <property type="protein sequence ID" value="HIU91161.1"/>
    <property type="molecule type" value="Genomic_DNA"/>
</dbReference>
<organism evidence="1 2">
    <name type="scientific">Candidatus Fimimonas merdipullorum</name>
    <dbReference type="NCBI Taxonomy" id="2840822"/>
    <lineage>
        <taxon>Bacteria</taxon>
        <taxon>Pseudomonadati</taxon>
        <taxon>Myxococcota</taxon>
        <taxon>Myxococcia</taxon>
        <taxon>Myxococcales</taxon>
        <taxon>Cystobacterineae</taxon>
        <taxon>Myxococcaceae</taxon>
        <taxon>Myxococcaceae incertae sedis</taxon>
        <taxon>Candidatus Fimimonas</taxon>
    </lineage>
</organism>
<sequence>MAEITPERQQQLIEEYAQLKEKILDVDHKYSLSYYEPELEFEPSLGLEKLTFTPLTETELQQLAQQEVNPRYLEKQRSLDKSYATAKANVLLSVDRQAEKHRKNLVKLADQYAEDYKKRQHALANGGMWHSSAAEKALKSIDDAYDGDVEEENKRYTAEYEALYDKLDALEDSYEQGTASIAQQKQLAIAAEVAALEEKQEKNRISIEKYNNTVDEKEIKYQASCRRYLQYAIQAEYERALEAAKLHAELGESGVKQQMLSEKLNCCKAHFTGYRQYEAQFVLQIDTFLQANLEDYYTALTDWVTQILIP</sequence>
<dbReference type="AlphaFoldDB" id="A0A9D1MXM8"/>
<accession>A0A9D1MXM8</accession>
<protein>
    <submittedName>
        <fullName evidence="1">Uncharacterized protein</fullName>
    </submittedName>
</protein>
<comment type="caution">
    <text evidence="1">The sequence shown here is derived from an EMBL/GenBank/DDBJ whole genome shotgun (WGS) entry which is preliminary data.</text>
</comment>
<dbReference type="InterPro" id="IPR057694">
    <property type="entry name" value="DUF7934"/>
</dbReference>